<dbReference type="Proteomes" id="UP000276223">
    <property type="component" value="Unassembled WGS sequence"/>
</dbReference>
<dbReference type="InterPro" id="IPR000092">
    <property type="entry name" value="Polyprenyl_synt"/>
</dbReference>
<dbReference type="PANTHER" id="PTHR12001">
    <property type="entry name" value="GERANYLGERANYL PYROPHOSPHATE SYNTHASE"/>
    <property type="match status" value="1"/>
</dbReference>
<organism evidence="7 8">
    <name type="scientific">Desulfosoma caldarium</name>
    <dbReference type="NCBI Taxonomy" id="610254"/>
    <lineage>
        <taxon>Bacteria</taxon>
        <taxon>Pseudomonadati</taxon>
        <taxon>Thermodesulfobacteriota</taxon>
        <taxon>Syntrophobacteria</taxon>
        <taxon>Syntrophobacterales</taxon>
        <taxon>Syntrophobacteraceae</taxon>
        <taxon>Desulfosoma</taxon>
    </lineage>
</organism>
<dbReference type="SUPFAM" id="SSF48576">
    <property type="entry name" value="Terpenoid synthases"/>
    <property type="match status" value="1"/>
</dbReference>
<keyword evidence="8" id="KW-1185">Reference proteome</keyword>
<comment type="cofactor">
    <cofactor evidence="1">
        <name>Mg(2+)</name>
        <dbReference type="ChEBI" id="CHEBI:18420"/>
    </cofactor>
</comment>
<dbReference type="SFLD" id="SFLDS00005">
    <property type="entry name" value="Isoprenoid_Synthase_Type_I"/>
    <property type="match status" value="1"/>
</dbReference>
<proteinExistence type="inferred from homology"/>
<dbReference type="GO" id="GO:0008299">
    <property type="term" value="P:isoprenoid biosynthetic process"/>
    <property type="evidence" value="ECO:0007669"/>
    <property type="project" value="InterPro"/>
</dbReference>
<dbReference type="CDD" id="cd00685">
    <property type="entry name" value="Trans_IPPS_HT"/>
    <property type="match status" value="1"/>
</dbReference>
<evidence type="ECO:0000313" key="7">
    <source>
        <dbReference type="EMBL" id="ROQ91187.1"/>
    </source>
</evidence>
<sequence length="341" mass="37648">MTVFAAPQDTPSTSNGNLLKARIYASIRPELERIEQAIRRHLSSSVPLIEVVGRYIMESGGKRLRPLLMVLSSKLCGYQGNRDADLSVVFEFLHAATLLHDDVVDNAEIRRTKPAANTLWGNPAVVLVGDFLYSKAILMTVLYNNLRILEVLSETTTRMAEGEVLQLIHSDDLETDEAAYMEVILRKTAVLMSAACRIGAIFAEAPAAQEKALSDYGRHLGIAFQLIDDALDYVGTVDELGKPVGNDLQEGKATLPLIYAMAHADAHHRDLIRTVFTAERQTPEDILAVQRLVRECGGVDYTVQRAAEYVTMAKENLDAFSSSPTKSLLLDIADYVLCRRS</sequence>
<dbReference type="AlphaFoldDB" id="A0A3N1URJ0"/>
<evidence type="ECO:0000313" key="8">
    <source>
        <dbReference type="Proteomes" id="UP000276223"/>
    </source>
</evidence>
<dbReference type="RefSeq" id="WP_211334891.1">
    <property type="nucleotide sequence ID" value="NZ_RJVA01000013.1"/>
</dbReference>
<evidence type="ECO:0000256" key="2">
    <source>
        <dbReference type="ARBA" id="ARBA00006706"/>
    </source>
</evidence>
<evidence type="ECO:0000256" key="5">
    <source>
        <dbReference type="ARBA" id="ARBA00022842"/>
    </source>
</evidence>
<dbReference type="EMBL" id="RJVA01000013">
    <property type="protein sequence ID" value="ROQ91187.1"/>
    <property type="molecule type" value="Genomic_DNA"/>
</dbReference>
<dbReference type="GO" id="GO:0046872">
    <property type="term" value="F:metal ion binding"/>
    <property type="evidence" value="ECO:0007669"/>
    <property type="project" value="UniProtKB-KW"/>
</dbReference>
<evidence type="ECO:0000256" key="3">
    <source>
        <dbReference type="ARBA" id="ARBA00022679"/>
    </source>
</evidence>
<reference evidence="7 8" key="1">
    <citation type="submission" date="2018-11" db="EMBL/GenBank/DDBJ databases">
        <title>Genomic Encyclopedia of Type Strains, Phase IV (KMG-IV): sequencing the most valuable type-strain genomes for metagenomic binning, comparative biology and taxonomic classification.</title>
        <authorList>
            <person name="Goeker M."/>
        </authorList>
    </citation>
    <scope>NUCLEOTIDE SEQUENCE [LARGE SCALE GENOMIC DNA]</scope>
    <source>
        <strain evidence="7 8">DSM 22027</strain>
    </source>
</reference>
<protein>
    <submittedName>
        <fullName evidence="7">Octaprenyl-diphosphate synthase</fullName>
    </submittedName>
</protein>
<accession>A0A3N1URJ0</accession>
<evidence type="ECO:0000256" key="4">
    <source>
        <dbReference type="ARBA" id="ARBA00022723"/>
    </source>
</evidence>
<dbReference type="InterPro" id="IPR008949">
    <property type="entry name" value="Isoprenoid_synthase_dom_sf"/>
</dbReference>
<evidence type="ECO:0000256" key="6">
    <source>
        <dbReference type="RuleBase" id="RU004466"/>
    </source>
</evidence>
<comment type="caution">
    <text evidence="7">The sequence shown here is derived from an EMBL/GenBank/DDBJ whole genome shotgun (WGS) entry which is preliminary data.</text>
</comment>
<name>A0A3N1URJ0_9BACT</name>
<comment type="similarity">
    <text evidence="2 6">Belongs to the FPP/GGPP synthase family.</text>
</comment>
<dbReference type="GO" id="GO:0004659">
    <property type="term" value="F:prenyltransferase activity"/>
    <property type="evidence" value="ECO:0007669"/>
    <property type="project" value="InterPro"/>
</dbReference>
<dbReference type="Gene3D" id="1.10.600.10">
    <property type="entry name" value="Farnesyl Diphosphate Synthase"/>
    <property type="match status" value="1"/>
</dbReference>
<keyword evidence="4" id="KW-0479">Metal-binding</keyword>
<dbReference type="PANTHER" id="PTHR12001:SF69">
    <property type="entry name" value="ALL TRANS-POLYPRENYL-DIPHOSPHATE SYNTHASE PDSS1"/>
    <property type="match status" value="1"/>
</dbReference>
<keyword evidence="3 6" id="KW-0808">Transferase</keyword>
<evidence type="ECO:0000256" key="1">
    <source>
        <dbReference type="ARBA" id="ARBA00001946"/>
    </source>
</evidence>
<gene>
    <name evidence="7" type="ORF">EDC27_2472</name>
</gene>
<dbReference type="Pfam" id="PF00348">
    <property type="entry name" value="polyprenyl_synt"/>
    <property type="match status" value="1"/>
</dbReference>
<keyword evidence="5" id="KW-0460">Magnesium</keyword>